<sequence>MIQPYGILALAVFLIWYNRLSAVSGGTINLKFEGLYPENGASLPSTGMMYYSAVYKATVVKYDPKRQNFKEITIPSVTGQPNTHVSGIEADRSSPLIWAIVNAASAFDTNGAQISGPAGLVGIDTNDKIVFNVDLNPALQEVQRVNGGIEAGGAQDATTDHEGNVYISISFGQTILKFDPKTQKTSIFYMKMQPKPKTMGITGIELVNSNTLIVWNNENGKLESFDIHSPKVEPFIPKGDYLPKTTIADGVFIPSFSKGTCLLLNNCALNQVEVLKSHDNWKTVTHAGSIPTKKFSGISVFTYEIDSRIYFGTAYFTDPKPRNRNLFPQGDITHAVTKACT</sequence>
<dbReference type="OrthoDB" id="4434395at2759"/>
<dbReference type="Gene3D" id="2.120.10.30">
    <property type="entry name" value="TolB, C-terminal domain"/>
    <property type="match status" value="1"/>
</dbReference>
<dbReference type="VEuPathDB" id="FungiDB:MELLADRAFT_87631"/>
<dbReference type="STRING" id="747676.F4RP47"/>
<dbReference type="AlphaFoldDB" id="F4RP47"/>
<keyword evidence="1" id="KW-0732">Signal</keyword>
<proteinExistence type="predicted"/>
<dbReference type="Pfam" id="PF22701">
    <property type="entry name" value="Mala_s_1-like"/>
    <property type="match status" value="1"/>
</dbReference>
<dbReference type="Proteomes" id="UP000001072">
    <property type="component" value="Unassembled WGS sequence"/>
</dbReference>
<keyword evidence="3" id="KW-1185">Reference proteome</keyword>
<dbReference type="SUPFAM" id="SSF101898">
    <property type="entry name" value="NHL repeat"/>
    <property type="match status" value="1"/>
</dbReference>
<accession>F4RP47</accession>
<dbReference type="HOGENOM" id="CLU_814034_0_0_1"/>
<dbReference type="InParanoid" id="F4RP47"/>
<dbReference type="EMBL" id="GL883111">
    <property type="protein sequence ID" value="EGG05756.1"/>
    <property type="molecule type" value="Genomic_DNA"/>
</dbReference>
<evidence type="ECO:0000313" key="2">
    <source>
        <dbReference type="EMBL" id="EGG05756.1"/>
    </source>
</evidence>
<feature type="signal peptide" evidence="1">
    <location>
        <begin position="1"/>
        <end position="22"/>
    </location>
</feature>
<dbReference type="KEGG" id="mlr:MELLADRAFT_87631"/>
<evidence type="ECO:0000256" key="1">
    <source>
        <dbReference type="SAM" id="SignalP"/>
    </source>
</evidence>
<dbReference type="InterPro" id="IPR011042">
    <property type="entry name" value="6-blade_b-propeller_TolB-like"/>
</dbReference>
<dbReference type="InterPro" id="IPR054550">
    <property type="entry name" value="Mala_s_1-like"/>
</dbReference>
<protein>
    <recommendedName>
        <fullName evidence="4">Secreted protein</fullName>
    </recommendedName>
</protein>
<feature type="chain" id="PRO_5003321709" description="Secreted protein" evidence="1">
    <location>
        <begin position="23"/>
        <end position="341"/>
    </location>
</feature>
<name>F4RP47_MELLP</name>
<gene>
    <name evidence="2" type="ORF">MELLADRAFT_87631</name>
</gene>
<dbReference type="RefSeq" id="XP_007410812.1">
    <property type="nucleotide sequence ID" value="XM_007410750.1"/>
</dbReference>
<dbReference type="eggNOG" id="ENOG502SEA5">
    <property type="taxonomic scope" value="Eukaryota"/>
</dbReference>
<evidence type="ECO:0000313" key="3">
    <source>
        <dbReference type="Proteomes" id="UP000001072"/>
    </source>
</evidence>
<evidence type="ECO:0008006" key="4">
    <source>
        <dbReference type="Google" id="ProtNLM"/>
    </source>
</evidence>
<organism evidence="3">
    <name type="scientific">Melampsora larici-populina (strain 98AG31 / pathotype 3-4-7)</name>
    <name type="common">Poplar leaf rust fungus</name>
    <dbReference type="NCBI Taxonomy" id="747676"/>
    <lineage>
        <taxon>Eukaryota</taxon>
        <taxon>Fungi</taxon>
        <taxon>Dikarya</taxon>
        <taxon>Basidiomycota</taxon>
        <taxon>Pucciniomycotina</taxon>
        <taxon>Pucciniomycetes</taxon>
        <taxon>Pucciniales</taxon>
        <taxon>Melampsoraceae</taxon>
        <taxon>Melampsora</taxon>
    </lineage>
</organism>
<dbReference type="GeneID" id="18934585"/>
<reference evidence="3" key="1">
    <citation type="journal article" date="2011" name="Proc. Natl. Acad. Sci. U.S.A.">
        <title>Obligate biotrophy features unraveled by the genomic analysis of rust fungi.</title>
        <authorList>
            <person name="Duplessis S."/>
            <person name="Cuomo C.A."/>
            <person name="Lin Y.-C."/>
            <person name="Aerts A."/>
            <person name="Tisserant E."/>
            <person name="Veneault-Fourrey C."/>
            <person name="Joly D.L."/>
            <person name="Hacquard S."/>
            <person name="Amselem J."/>
            <person name="Cantarel B.L."/>
            <person name="Chiu R."/>
            <person name="Coutinho P.M."/>
            <person name="Feau N."/>
            <person name="Field M."/>
            <person name="Frey P."/>
            <person name="Gelhaye E."/>
            <person name="Goldberg J."/>
            <person name="Grabherr M.G."/>
            <person name="Kodira C.D."/>
            <person name="Kohler A."/>
            <person name="Kuees U."/>
            <person name="Lindquist E.A."/>
            <person name="Lucas S.M."/>
            <person name="Mago R."/>
            <person name="Mauceli E."/>
            <person name="Morin E."/>
            <person name="Murat C."/>
            <person name="Pangilinan J.L."/>
            <person name="Park R."/>
            <person name="Pearson M."/>
            <person name="Quesneville H."/>
            <person name="Rouhier N."/>
            <person name="Sakthikumar S."/>
            <person name="Salamov A.A."/>
            <person name="Schmutz J."/>
            <person name="Selles B."/>
            <person name="Shapiro H."/>
            <person name="Tanguay P."/>
            <person name="Tuskan G.A."/>
            <person name="Henrissat B."/>
            <person name="Van de Peer Y."/>
            <person name="Rouze P."/>
            <person name="Ellis J.G."/>
            <person name="Dodds P.N."/>
            <person name="Schein J.E."/>
            <person name="Zhong S."/>
            <person name="Hamelin R.C."/>
            <person name="Grigoriev I.V."/>
            <person name="Szabo L.J."/>
            <person name="Martin F."/>
        </authorList>
    </citation>
    <scope>NUCLEOTIDE SEQUENCE [LARGE SCALE GENOMIC DNA]</scope>
    <source>
        <strain evidence="3">98AG31 / pathotype 3-4-7</strain>
    </source>
</reference>